<dbReference type="GO" id="GO:0047632">
    <property type="term" value="F:agmatine deiminase activity"/>
    <property type="evidence" value="ECO:0007669"/>
    <property type="project" value="TreeGrafter"/>
</dbReference>
<evidence type="ECO:0000313" key="3">
    <source>
        <dbReference type="Proteomes" id="UP000256405"/>
    </source>
</evidence>
<dbReference type="InterPro" id="IPR007466">
    <property type="entry name" value="Peptidyl-Arg-deiminase_porph"/>
</dbReference>
<dbReference type="PANTHER" id="PTHR31377:SF0">
    <property type="entry name" value="AGMATINE DEIMINASE-RELATED"/>
    <property type="match status" value="1"/>
</dbReference>
<dbReference type="GO" id="GO:0004668">
    <property type="term" value="F:protein-arginine deiminase activity"/>
    <property type="evidence" value="ECO:0007669"/>
    <property type="project" value="InterPro"/>
</dbReference>
<proteinExistence type="predicted"/>
<keyword evidence="1" id="KW-0378">Hydrolase</keyword>
<comment type="caution">
    <text evidence="2">The sequence shown here is derived from an EMBL/GenBank/DDBJ whole genome shotgun (WGS) entry which is preliminary data.</text>
</comment>
<dbReference type="EMBL" id="QUNF01000011">
    <property type="protein sequence ID" value="REG87165.1"/>
    <property type="molecule type" value="Genomic_DNA"/>
</dbReference>
<protein>
    <submittedName>
        <fullName evidence="2">Peptidyl-arginine deiminase</fullName>
    </submittedName>
</protein>
<dbReference type="SUPFAM" id="SSF55909">
    <property type="entry name" value="Pentein"/>
    <property type="match status" value="1"/>
</dbReference>
<gene>
    <name evidence="2" type="ORF">C8N25_111145</name>
</gene>
<keyword evidence="3" id="KW-1185">Reference proteome</keyword>
<accession>A0A3E0DWH1</accession>
<dbReference type="PANTHER" id="PTHR31377">
    <property type="entry name" value="AGMATINE DEIMINASE-RELATED"/>
    <property type="match status" value="1"/>
</dbReference>
<dbReference type="Gene3D" id="3.75.10.10">
    <property type="entry name" value="L-arginine/glycine Amidinotransferase, Chain A"/>
    <property type="match status" value="1"/>
</dbReference>
<dbReference type="OrthoDB" id="7871381at2"/>
<evidence type="ECO:0000313" key="2">
    <source>
        <dbReference type="EMBL" id="REG87165.1"/>
    </source>
</evidence>
<sequence>MSLHNAGLDWIELPYNPPNDPTLISAKGLYLNYLQMKQAVIVPTFKSKYDEQAVKVLEKVFKGQTIATVDSNELADEGGILNCITWNITV</sequence>
<evidence type="ECO:0000256" key="1">
    <source>
        <dbReference type="ARBA" id="ARBA00022801"/>
    </source>
</evidence>
<name>A0A3E0DWH1_9BACT</name>
<dbReference type="AlphaFoldDB" id="A0A3E0DWH1"/>
<dbReference type="GO" id="GO:0009446">
    <property type="term" value="P:putrescine biosynthetic process"/>
    <property type="evidence" value="ECO:0007669"/>
    <property type="project" value="InterPro"/>
</dbReference>
<dbReference type="Pfam" id="PF04371">
    <property type="entry name" value="PAD_porph"/>
    <property type="match status" value="1"/>
</dbReference>
<reference evidence="2 3" key="1">
    <citation type="submission" date="2018-08" db="EMBL/GenBank/DDBJ databases">
        <title>Genomic Encyclopedia of Archaeal and Bacterial Type Strains, Phase II (KMG-II): from individual species to whole genera.</title>
        <authorList>
            <person name="Goeker M."/>
        </authorList>
    </citation>
    <scope>NUCLEOTIDE SEQUENCE [LARGE SCALE GENOMIC DNA]</scope>
    <source>
        <strain evidence="2 3">DSM 15986</strain>
    </source>
</reference>
<dbReference type="Proteomes" id="UP000256405">
    <property type="component" value="Unassembled WGS sequence"/>
</dbReference>
<organism evidence="2 3">
    <name type="scientific">Algoriphagus antarcticus</name>
    <dbReference type="NCBI Taxonomy" id="238540"/>
    <lineage>
        <taxon>Bacteria</taxon>
        <taxon>Pseudomonadati</taxon>
        <taxon>Bacteroidota</taxon>
        <taxon>Cytophagia</taxon>
        <taxon>Cytophagales</taxon>
        <taxon>Cyclobacteriaceae</taxon>
        <taxon>Algoriphagus</taxon>
    </lineage>
</organism>